<evidence type="ECO:0000256" key="1">
    <source>
        <dbReference type="SAM" id="MobiDB-lite"/>
    </source>
</evidence>
<feature type="compositionally biased region" description="Basic residues" evidence="1">
    <location>
        <begin position="1"/>
        <end position="16"/>
    </location>
</feature>
<evidence type="ECO:0000313" key="2">
    <source>
        <dbReference type="EMBL" id="PXF39787.1"/>
    </source>
</evidence>
<accession>A0A2V3ICG2</accession>
<gene>
    <name evidence="2" type="ORF">BWQ96_10502</name>
</gene>
<proteinExistence type="predicted"/>
<sequence length="407" mass="46053">MGRSSSKTRLKSRMKKAGIPDLPPHQFSRFKQQKPPKAKVVSKFFNHRKAQFTSKVFQSNPIEEEVVGEGGPQFERVSVNPISFTTAPEKVGEYSNVDFDSPNEWVIEQMFCGDGSEIRTVNGTKRFARGRNYACGSAQGNIDSFHEVEEDSFGFHHVKGDVIYLHASSMTTRAKRYFGSKKRVAEIQTNALNEDNSVGFTDACLGYLRNNPGVSLRLNIPGRRPTFDLSKRYWMEDLRNNLRYGSRFNCLIDACVNIVYCAYLSLTRCEEQSRAAALVASKCFESHEEPLYTVASVTPVFQKMKLNLEVRKYSALLYKPSCVAASTGMHFYLVRMYVKKKTDHVVAVDAHTQVILDSEEPFPLRLGVESLLCVGGGKQLNPIVIEDREVYFTRLRSGLLKHKVKNI</sequence>
<keyword evidence="3" id="KW-1185">Reference proteome</keyword>
<comment type="caution">
    <text evidence="2">The sequence shown here is derived from an EMBL/GenBank/DDBJ whole genome shotgun (WGS) entry which is preliminary data.</text>
</comment>
<name>A0A2V3ICG2_9FLOR</name>
<evidence type="ECO:0000313" key="3">
    <source>
        <dbReference type="Proteomes" id="UP000247409"/>
    </source>
</evidence>
<reference evidence="2 3" key="1">
    <citation type="journal article" date="2018" name="Mol. Biol. Evol.">
        <title>Analysis of the draft genome of the red seaweed Gracilariopsis chorda provides insights into genome size evolution in Rhodophyta.</title>
        <authorList>
            <person name="Lee J."/>
            <person name="Yang E.C."/>
            <person name="Graf L."/>
            <person name="Yang J.H."/>
            <person name="Qiu H."/>
            <person name="Zel Zion U."/>
            <person name="Chan C.X."/>
            <person name="Stephens T.G."/>
            <person name="Weber A.P.M."/>
            <person name="Boo G.H."/>
            <person name="Boo S.M."/>
            <person name="Kim K.M."/>
            <person name="Shin Y."/>
            <person name="Jung M."/>
            <person name="Lee S.J."/>
            <person name="Yim H.S."/>
            <person name="Lee J.H."/>
            <person name="Bhattacharya D."/>
            <person name="Yoon H.S."/>
        </authorList>
    </citation>
    <scope>NUCLEOTIDE SEQUENCE [LARGE SCALE GENOMIC DNA]</scope>
    <source>
        <strain evidence="2 3">SKKU-2015</strain>
        <tissue evidence="2">Whole body</tissue>
    </source>
</reference>
<protein>
    <submittedName>
        <fullName evidence="2">Uncharacterized protein</fullName>
    </submittedName>
</protein>
<feature type="region of interest" description="Disordered" evidence="1">
    <location>
        <begin position="1"/>
        <end position="33"/>
    </location>
</feature>
<organism evidence="2 3">
    <name type="scientific">Gracilariopsis chorda</name>
    <dbReference type="NCBI Taxonomy" id="448386"/>
    <lineage>
        <taxon>Eukaryota</taxon>
        <taxon>Rhodophyta</taxon>
        <taxon>Florideophyceae</taxon>
        <taxon>Rhodymeniophycidae</taxon>
        <taxon>Gracilariales</taxon>
        <taxon>Gracilariaceae</taxon>
        <taxon>Gracilariopsis</taxon>
    </lineage>
</organism>
<dbReference type="AlphaFoldDB" id="A0A2V3ICG2"/>
<dbReference type="EMBL" id="NBIV01000439">
    <property type="protein sequence ID" value="PXF39787.1"/>
    <property type="molecule type" value="Genomic_DNA"/>
</dbReference>
<dbReference type="Proteomes" id="UP000247409">
    <property type="component" value="Unassembled WGS sequence"/>
</dbReference>
<dbReference type="OrthoDB" id="10586567at2759"/>